<dbReference type="STRING" id="1538553.JT25_021390"/>
<keyword evidence="1" id="KW-0812">Transmembrane</keyword>
<dbReference type="Pfam" id="PF04305">
    <property type="entry name" value="DUF455"/>
    <property type="match status" value="1"/>
</dbReference>
<protein>
    <recommendedName>
        <fullName evidence="4">Rhamnosyltransferase</fullName>
    </recommendedName>
</protein>
<dbReference type="SUPFAM" id="SSF47240">
    <property type="entry name" value="Ferritin-like"/>
    <property type="match status" value="1"/>
</dbReference>
<dbReference type="InterPro" id="IPR007402">
    <property type="entry name" value="DUF455"/>
</dbReference>
<keyword evidence="1" id="KW-0472">Membrane</keyword>
<dbReference type="EMBL" id="CP014476">
    <property type="protein sequence ID" value="AMK79006.1"/>
    <property type="molecule type" value="Genomic_DNA"/>
</dbReference>
<keyword evidence="3" id="KW-1185">Reference proteome</keyword>
<proteinExistence type="predicted"/>
<gene>
    <name evidence="2" type="ORF">JT25_021390</name>
</gene>
<dbReference type="Proteomes" id="UP000030512">
    <property type="component" value="Chromosome"/>
</dbReference>
<dbReference type="RefSeq" id="WP_062329601.1">
    <property type="nucleotide sequence ID" value="NZ_CP014476.1"/>
</dbReference>
<reference evidence="2 3" key="1">
    <citation type="journal article" date="2015" name="Environ. Microbiol.">
        <title>Methane oxidation coupled to nitrate reduction under hypoxia by the Gammaproteobacterium Methylomonas denitrificans, sp. nov. type strain FJG1.</title>
        <authorList>
            <person name="Kits K.D."/>
            <person name="Klotz M.G."/>
            <person name="Stein L.Y."/>
        </authorList>
    </citation>
    <scope>NUCLEOTIDE SEQUENCE [LARGE SCALE GENOMIC DNA]</scope>
    <source>
        <strain evidence="2 3">FJG1</strain>
    </source>
</reference>
<dbReference type="InterPro" id="IPR011197">
    <property type="entry name" value="UCP012318"/>
</dbReference>
<dbReference type="PANTHER" id="PTHR42782">
    <property type="entry name" value="SI:CH73-314G15.3"/>
    <property type="match status" value="1"/>
</dbReference>
<dbReference type="AlphaFoldDB" id="A0A140E6I2"/>
<evidence type="ECO:0000313" key="3">
    <source>
        <dbReference type="Proteomes" id="UP000030512"/>
    </source>
</evidence>
<evidence type="ECO:0000256" key="1">
    <source>
        <dbReference type="SAM" id="Phobius"/>
    </source>
</evidence>
<sequence length="278" mass="32037">MRTGTLILAEQTQWLSDFAERCLFNSDIEQKLVLTHQARQLLDNGLLSLQTAGATLPISNTVFPTRPELLMPRDMPKRRLDSNEGKAAFFHALAHIEFVAIYLAWDIIYRFRGLPDDFYRDWLIIADEEAQHFELIRKHLLGLGFDYGDLPAHRGLWSHAEDTAHDILARLAIVPRCMEARGLDVTPGMMDKLNTIDDQPGVAILTRIYNDEVGHVERGSYWFNVLAKQRGLQPEHCFKDLILNYFKGKPKGPFNREVRIIAGFSNNEIDWLEERLHE</sequence>
<dbReference type="OrthoDB" id="9778629at2"/>
<organism evidence="2 3">
    <name type="scientific">Methylomonas denitrificans</name>
    <dbReference type="NCBI Taxonomy" id="1538553"/>
    <lineage>
        <taxon>Bacteria</taxon>
        <taxon>Pseudomonadati</taxon>
        <taxon>Pseudomonadota</taxon>
        <taxon>Gammaproteobacteria</taxon>
        <taxon>Methylococcales</taxon>
        <taxon>Methylococcaceae</taxon>
        <taxon>Methylomonas</taxon>
    </lineage>
</organism>
<dbReference type="PIRSF" id="PIRSF012318">
    <property type="entry name" value="UCP012318"/>
    <property type="match status" value="1"/>
</dbReference>
<evidence type="ECO:0008006" key="4">
    <source>
        <dbReference type="Google" id="ProtNLM"/>
    </source>
</evidence>
<dbReference type="InterPro" id="IPR009078">
    <property type="entry name" value="Ferritin-like_SF"/>
</dbReference>
<dbReference type="KEGG" id="mdn:JT25_021390"/>
<name>A0A140E6I2_9GAMM</name>
<feature type="transmembrane region" description="Helical" evidence="1">
    <location>
        <begin position="87"/>
        <end position="105"/>
    </location>
</feature>
<evidence type="ECO:0000313" key="2">
    <source>
        <dbReference type="EMBL" id="AMK79006.1"/>
    </source>
</evidence>
<dbReference type="CDD" id="cd00657">
    <property type="entry name" value="Ferritin_like"/>
    <property type="match status" value="1"/>
</dbReference>
<accession>A0A140E6I2</accession>
<keyword evidence="1" id="KW-1133">Transmembrane helix</keyword>
<dbReference type="PANTHER" id="PTHR42782:SF4">
    <property type="entry name" value="DUF455 DOMAIN-CONTAINING PROTEIN"/>
    <property type="match status" value="1"/>
</dbReference>